<dbReference type="EMBL" id="JOJR01000225">
    <property type="protein sequence ID" value="RCN41677.1"/>
    <property type="molecule type" value="Genomic_DNA"/>
</dbReference>
<dbReference type="OrthoDB" id="5837449at2759"/>
<protein>
    <recommendedName>
        <fullName evidence="3">14-3-3 domain-containing protein</fullName>
    </recommendedName>
</protein>
<dbReference type="Proteomes" id="UP000252519">
    <property type="component" value="Unassembled WGS sequence"/>
</dbReference>
<evidence type="ECO:0000313" key="2">
    <source>
        <dbReference type="Proteomes" id="UP000252519"/>
    </source>
</evidence>
<dbReference type="AlphaFoldDB" id="A0A368GFS4"/>
<name>A0A368GFS4_ANCCA</name>
<organism evidence="1 2">
    <name type="scientific">Ancylostoma caninum</name>
    <name type="common">Dog hookworm</name>
    <dbReference type="NCBI Taxonomy" id="29170"/>
    <lineage>
        <taxon>Eukaryota</taxon>
        <taxon>Metazoa</taxon>
        <taxon>Ecdysozoa</taxon>
        <taxon>Nematoda</taxon>
        <taxon>Chromadorea</taxon>
        <taxon>Rhabditida</taxon>
        <taxon>Rhabditina</taxon>
        <taxon>Rhabditomorpha</taxon>
        <taxon>Strongyloidea</taxon>
        <taxon>Ancylostomatidae</taxon>
        <taxon>Ancylostomatinae</taxon>
        <taxon>Ancylostoma</taxon>
    </lineage>
</organism>
<reference evidence="1 2" key="1">
    <citation type="submission" date="2014-10" db="EMBL/GenBank/DDBJ databases">
        <title>Draft genome of the hookworm Ancylostoma caninum.</title>
        <authorList>
            <person name="Mitreva M."/>
        </authorList>
    </citation>
    <scope>NUCLEOTIDE SEQUENCE [LARGE SCALE GENOMIC DNA]</scope>
    <source>
        <strain evidence="1 2">Baltimore</strain>
    </source>
</reference>
<comment type="caution">
    <text evidence="1">The sequence shown here is derived from an EMBL/GenBank/DDBJ whole genome shotgun (WGS) entry which is preliminary data.</text>
</comment>
<keyword evidence="2" id="KW-1185">Reference proteome</keyword>
<sequence length="198" mass="22492">MAQKLQLLWRVRKGNFEAESANTRRAQEKDHPRGAVGEDLLALKEIHCARVAEEEDELFSLLRFPGPQEERRISHLREILGESYTSYEALLQAAVPTRSTSAVLAHRILLADAYFFHARVEGRSVSASESAQQRLYRRSIDVYSDLLELAKRSLTSTDDSLLCIVEKISQILRESHIHEPVLVVEITTLLDRAESGRN</sequence>
<proteinExistence type="predicted"/>
<evidence type="ECO:0008006" key="3">
    <source>
        <dbReference type="Google" id="ProtNLM"/>
    </source>
</evidence>
<gene>
    <name evidence="1" type="ORF">ANCCAN_12346</name>
</gene>
<evidence type="ECO:0000313" key="1">
    <source>
        <dbReference type="EMBL" id="RCN41677.1"/>
    </source>
</evidence>
<accession>A0A368GFS4</accession>